<dbReference type="GO" id="GO:0016740">
    <property type="term" value="F:transferase activity"/>
    <property type="evidence" value="ECO:0007669"/>
    <property type="project" value="UniProtKB-KW"/>
</dbReference>
<reference evidence="12" key="1">
    <citation type="submission" date="2016-10" db="EMBL/GenBank/DDBJ databases">
        <authorList>
            <person name="Varghese N."/>
            <person name="Submissions S."/>
        </authorList>
    </citation>
    <scope>NUCLEOTIDE SEQUENCE [LARGE SCALE GENOMIC DNA]</scope>
    <source>
        <strain evidence="12">ATCC 700689</strain>
    </source>
</reference>
<dbReference type="Pfam" id="PF00117">
    <property type="entry name" value="GATase"/>
    <property type="match status" value="1"/>
</dbReference>
<evidence type="ECO:0000313" key="12">
    <source>
        <dbReference type="Proteomes" id="UP000182894"/>
    </source>
</evidence>
<dbReference type="GO" id="GO:0005524">
    <property type="term" value="F:ATP binding"/>
    <property type="evidence" value="ECO:0007669"/>
    <property type="project" value="UniProtKB-KW"/>
</dbReference>
<comment type="similarity">
    <text evidence="2">Belongs to the CTP synthase family.</text>
</comment>
<keyword evidence="12" id="KW-1185">Reference proteome</keyword>
<dbReference type="EC" id="6.3.4.2" evidence="3"/>
<comment type="pathway">
    <text evidence="1">Pyrimidine metabolism; CTP biosynthesis via de novo pathway; CTP from UDP: step 2/2.</text>
</comment>
<comment type="catalytic activity">
    <reaction evidence="9">
        <text>UTP + L-glutamine + ATP + H2O = CTP + L-glutamate + ADP + phosphate + 2 H(+)</text>
        <dbReference type="Rhea" id="RHEA:26426"/>
        <dbReference type="ChEBI" id="CHEBI:15377"/>
        <dbReference type="ChEBI" id="CHEBI:15378"/>
        <dbReference type="ChEBI" id="CHEBI:29985"/>
        <dbReference type="ChEBI" id="CHEBI:30616"/>
        <dbReference type="ChEBI" id="CHEBI:37563"/>
        <dbReference type="ChEBI" id="CHEBI:43474"/>
        <dbReference type="ChEBI" id="CHEBI:46398"/>
        <dbReference type="ChEBI" id="CHEBI:58359"/>
        <dbReference type="ChEBI" id="CHEBI:456216"/>
        <dbReference type="EC" id="6.3.4.2"/>
    </reaction>
</comment>
<organism evidence="11 12">
    <name type="scientific">Pseudomonas abietaniphila</name>
    <dbReference type="NCBI Taxonomy" id="89065"/>
    <lineage>
        <taxon>Bacteria</taxon>
        <taxon>Pseudomonadati</taxon>
        <taxon>Pseudomonadota</taxon>
        <taxon>Gammaproteobacteria</taxon>
        <taxon>Pseudomonadales</taxon>
        <taxon>Pseudomonadaceae</taxon>
        <taxon>Pseudomonas</taxon>
    </lineage>
</organism>
<dbReference type="PANTHER" id="PTHR11550">
    <property type="entry name" value="CTP SYNTHASE"/>
    <property type="match status" value="1"/>
</dbReference>
<feature type="domain" description="Glutamine amidotransferase" evidence="10">
    <location>
        <begin position="29"/>
        <end position="218"/>
    </location>
</feature>
<keyword evidence="6" id="KW-0067">ATP-binding</keyword>
<evidence type="ECO:0000256" key="2">
    <source>
        <dbReference type="ARBA" id="ARBA00007533"/>
    </source>
</evidence>
<dbReference type="EMBL" id="FNCO01000022">
    <property type="protein sequence ID" value="SDJ15616.1"/>
    <property type="molecule type" value="Genomic_DNA"/>
</dbReference>
<accession>A0A1G8RF49</accession>
<dbReference type="SUPFAM" id="SSF52317">
    <property type="entry name" value="Class I glutamine amidotransferase-like"/>
    <property type="match status" value="1"/>
</dbReference>
<evidence type="ECO:0000256" key="3">
    <source>
        <dbReference type="ARBA" id="ARBA00012291"/>
    </source>
</evidence>
<dbReference type="InterPro" id="IPR029062">
    <property type="entry name" value="Class_I_gatase-like"/>
</dbReference>
<dbReference type="GO" id="GO:0005829">
    <property type="term" value="C:cytosol"/>
    <property type="evidence" value="ECO:0007669"/>
    <property type="project" value="TreeGrafter"/>
</dbReference>
<dbReference type="STRING" id="89065.SAMN05216605_12253"/>
<dbReference type="GO" id="GO:0042802">
    <property type="term" value="F:identical protein binding"/>
    <property type="evidence" value="ECO:0007669"/>
    <property type="project" value="TreeGrafter"/>
</dbReference>
<dbReference type="OrthoDB" id="3286005at2"/>
<gene>
    <name evidence="11" type="ORF">SAMN05216605_12253</name>
</gene>
<dbReference type="AlphaFoldDB" id="A0A1G8RF49"/>
<dbReference type="Proteomes" id="UP000182894">
    <property type="component" value="Unassembled WGS sequence"/>
</dbReference>
<evidence type="ECO:0000256" key="9">
    <source>
        <dbReference type="ARBA" id="ARBA00047781"/>
    </source>
</evidence>
<keyword evidence="5" id="KW-0547">Nucleotide-binding</keyword>
<keyword evidence="4" id="KW-0436">Ligase</keyword>
<dbReference type="RefSeq" id="WP_074758464.1">
    <property type="nucleotide sequence ID" value="NZ_FNCO01000022.1"/>
</dbReference>
<evidence type="ECO:0000256" key="4">
    <source>
        <dbReference type="ARBA" id="ARBA00022598"/>
    </source>
</evidence>
<evidence type="ECO:0000256" key="5">
    <source>
        <dbReference type="ARBA" id="ARBA00022741"/>
    </source>
</evidence>
<dbReference type="InterPro" id="IPR017926">
    <property type="entry name" value="GATASE"/>
</dbReference>
<keyword evidence="7 11" id="KW-0315">Glutamine amidotransferase</keyword>
<evidence type="ECO:0000256" key="8">
    <source>
        <dbReference type="ARBA" id="ARBA00022975"/>
    </source>
</evidence>
<dbReference type="UniPathway" id="UPA00159">
    <property type="reaction ID" value="UER00277"/>
</dbReference>
<keyword evidence="11" id="KW-0808">Transferase</keyword>
<name>A0A1G8RF49_9PSED</name>
<evidence type="ECO:0000256" key="1">
    <source>
        <dbReference type="ARBA" id="ARBA00005171"/>
    </source>
</evidence>
<dbReference type="GO" id="GO:0019856">
    <property type="term" value="P:pyrimidine nucleobase biosynthetic process"/>
    <property type="evidence" value="ECO:0007669"/>
    <property type="project" value="TreeGrafter"/>
</dbReference>
<dbReference type="NCBIfam" id="NF004836">
    <property type="entry name" value="PRK06186.1"/>
    <property type="match status" value="1"/>
</dbReference>
<evidence type="ECO:0000256" key="7">
    <source>
        <dbReference type="ARBA" id="ARBA00022962"/>
    </source>
</evidence>
<proteinExistence type="inferred from homology"/>
<evidence type="ECO:0000259" key="10">
    <source>
        <dbReference type="Pfam" id="PF00117"/>
    </source>
</evidence>
<sequence>MKQKHDIRIALVGDYDESVPAHQAIPVALDRVAGETGIVVEFHWLPTPEVGEGAGLQAFDGIWCVPASPYRDMKGALTAIRYAREKQVPFLGTCGGFQHALLEYARNYLGWSDAEHAETAPDSARAIITPLSCSLVEAFAPIRLLAGSRIAEAYGALHTQERYRCRYGLRKALEAEVFAGPLKVSGYDEQDEVRAMELQGHPFFVATLFQPERAALQGDIPPLVRAFVQACAQPGAATR</sequence>
<dbReference type="InterPro" id="IPR004468">
    <property type="entry name" value="CTP_synthase"/>
</dbReference>
<dbReference type="Gene3D" id="3.40.50.880">
    <property type="match status" value="1"/>
</dbReference>
<dbReference type="PANTHER" id="PTHR11550:SF0">
    <property type="entry name" value="CTP SYNTHASE-RELATED"/>
    <property type="match status" value="1"/>
</dbReference>
<keyword evidence="8" id="KW-0665">Pyrimidine biosynthesis</keyword>
<dbReference type="PROSITE" id="PS51273">
    <property type="entry name" value="GATASE_TYPE_1"/>
    <property type="match status" value="1"/>
</dbReference>
<dbReference type="GO" id="GO:0003883">
    <property type="term" value="F:CTP synthase activity"/>
    <property type="evidence" value="ECO:0007669"/>
    <property type="project" value="UniProtKB-EC"/>
</dbReference>
<dbReference type="GO" id="GO:0044210">
    <property type="term" value="P:'de novo' CTP biosynthetic process"/>
    <property type="evidence" value="ECO:0007669"/>
    <property type="project" value="UniProtKB-UniPathway"/>
</dbReference>
<evidence type="ECO:0000313" key="11">
    <source>
        <dbReference type="EMBL" id="SDJ15616.1"/>
    </source>
</evidence>
<evidence type="ECO:0000256" key="6">
    <source>
        <dbReference type="ARBA" id="ARBA00022840"/>
    </source>
</evidence>
<protein>
    <recommendedName>
        <fullName evidence="3">CTP synthase (glutamine hydrolyzing)</fullName>
        <ecNumber evidence="3">6.3.4.2</ecNumber>
    </recommendedName>
</protein>